<evidence type="ECO:0000313" key="6">
    <source>
        <dbReference type="EMBL" id="CAF1493952.1"/>
    </source>
</evidence>
<dbReference type="InterPro" id="IPR038579">
    <property type="entry name" value="Ribosomal_eS21_sf"/>
</dbReference>
<evidence type="ECO:0000256" key="1">
    <source>
        <dbReference type="ARBA" id="ARBA00010228"/>
    </source>
</evidence>
<dbReference type="EMBL" id="CAJNOO010007405">
    <property type="protein sequence ID" value="CAF1467363.1"/>
    <property type="molecule type" value="Genomic_DNA"/>
</dbReference>
<evidence type="ECO:0000313" key="5">
    <source>
        <dbReference type="EMBL" id="CAF1467363.1"/>
    </source>
</evidence>
<evidence type="ECO:0000313" key="10">
    <source>
        <dbReference type="Proteomes" id="UP000663870"/>
    </source>
</evidence>
<dbReference type="GO" id="GO:0003735">
    <property type="term" value="F:structural constituent of ribosome"/>
    <property type="evidence" value="ECO:0007669"/>
    <property type="project" value="InterPro"/>
</dbReference>
<reference evidence="6" key="1">
    <citation type="submission" date="2021-02" db="EMBL/GenBank/DDBJ databases">
        <authorList>
            <person name="Nowell W R."/>
        </authorList>
    </citation>
    <scope>NUCLEOTIDE SEQUENCE</scope>
</reference>
<dbReference type="EMBL" id="CAJNOU010005993">
    <property type="protein sequence ID" value="CAF1493952.1"/>
    <property type="molecule type" value="Genomic_DNA"/>
</dbReference>
<dbReference type="EMBL" id="CAJOBE010005064">
    <property type="protein sequence ID" value="CAF3959146.1"/>
    <property type="molecule type" value="Genomic_DNA"/>
</dbReference>
<name>A0A815SJG6_9BILA</name>
<dbReference type="GO" id="GO:0005840">
    <property type="term" value="C:ribosome"/>
    <property type="evidence" value="ECO:0007669"/>
    <property type="project" value="UniProtKB-KW"/>
</dbReference>
<evidence type="ECO:0000256" key="2">
    <source>
        <dbReference type="ARBA" id="ARBA00022980"/>
    </source>
</evidence>
<evidence type="ECO:0000313" key="4">
    <source>
        <dbReference type="EMBL" id="CAF1421731.1"/>
    </source>
</evidence>
<evidence type="ECO:0000256" key="3">
    <source>
        <dbReference type="ARBA" id="ARBA00023274"/>
    </source>
</evidence>
<gene>
    <name evidence="9" type="ORF">FNK824_LOCUS23677</name>
    <name evidence="7" type="ORF">JXQ802_LOCUS51708</name>
    <name evidence="8" type="ORF">OTI717_LOCUS26649</name>
    <name evidence="4" type="ORF">PYM288_LOCUS35452</name>
    <name evidence="5" type="ORF">RFH988_LOCUS37405</name>
    <name evidence="6" type="ORF">SEV965_LOCUS35720</name>
</gene>
<dbReference type="AlphaFoldDB" id="A0A815SJG6"/>
<proteinExistence type="inferred from homology"/>
<evidence type="ECO:0000313" key="9">
    <source>
        <dbReference type="EMBL" id="CAF3959146.1"/>
    </source>
</evidence>
<dbReference type="EMBL" id="CAJNOL010007659">
    <property type="protein sequence ID" value="CAF1630276.1"/>
    <property type="molecule type" value="Genomic_DNA"/>
</dbReference>
<dbReference type="GO" id="GO:0006412">
    <property type="term" value="P:translation"/>
    <property type="evidence" value="ECO:0007669"/>
    <property type="project" value="InterPro"/>
</dbReference>
<evidence type="ECO:0000313" key="8">
    <source>
        <dbReference type="EMBL" id="CAF3956163.1"/>
    </source>
</evidence>
<dbReference type="Proteomes" id="UP000663882">
    <property type="component" value="Unassembled WGS sequence"/>
</dbReference>
<dbReference type="EMBL" id="CAJOAX010005666">
    <property type="protein sequence ID" value="CAF3956163.1"/>
    <property type="molecule type" value="Genomic_DNA"/>
</dbReference>
<comment type="similarity">
    <text evidence="1">Belongs to the eukaryotic ribosomal protein eS21 family.</text>
</comment>
<dbReference type="GO" id="GO:1990904">
    <property type="term" value="C:ribonucleoprotein complex"/>
    <property type="evidence" value="ECO:0007669"/>
    <property type="project" value="UniProtKB-KW"/>
</dbReference>
<dbReference type="Gene3D" id="3.30.1230.20">
    <property type="match status" value="1"/>
</dbReference>
<dbReference type="Proteomes" id="UP000663854">
    <property type="component" value="Unassembled WGS sequence"/>
</dbReference>
<dbReference type="Pfam" id="PF01249">
    <property type="entry name" value="Ribosomal_S21e"/>
    <property type="match status" value="1"/>
</dbReference>
<keyword evidence="10" id="KW-1185">Reference proteome</keyword>
<dbReference type="Proteomes" id="UP000663870">
    <property type="component" value="Unassembled WGS sequence"/>
</dbReference>
<protein>
    <submittedName>
        <fullName evidence="6">Uncharacterized protein</fullName>
    </submittedName>
</protein>
<keyword evidence="2" id="KW-0689">Ribosomal protein</keyword>
<evidence type="ECO:0000313" key="11">
    <source>
        <dbReference type="Proteomes" id="UP000663889"/>
    </source>
</evidence>
<dbReference type="Proteomes" id="UP000663889">
    <property type="component" value="Unassembled WGS sequence"/>
</dbReference>
<dbReference type="InterPro" id="IPR001931">
    <property type="entry name" value="Ribosomal_eS21"/>
</dbReference>
<sequence length="106" mass="12037">MTGQISFTENFDGGGNYYVIFKQYLFLIDTFCPFLCYFSWSTTDHAAIQLDIADEVDEKTGRITGKTSAYILTVSVRMMAVADDSIVRLAARDEFINKGYFLKDTK</sequence>
<organism evidence="6 11">
    <name type="scientific">Rotaria sordida</name>
    <dbReference type="NCBI Taxonomy" id="392033"/>
    <lineage>
        <taxon>Eukaryota</taxon>
        <taxon>Metazoa</taxon>
        <taxon>Spiralia</taxon>
        <taxon>Gnathifera</taxon>
        <taxon>Rotifera</taxon>
        <taxon>Eurotatoria</taxon>
        <taxon>Bdelloidea</taxon>
        <taxon>Philodinida</taxon>
        <taxon>Philodinidae</taxon>
        <taxon>Rotaria</taxon>
    </lineage>
</organism>
<evidence type="ECO:0000313" key="7">
    <source>
        <dbReference type="EMBL" id="CAF1630276.1"/>
    </source>
</evidence>
<dbReference type="OrthoDB" id="10410136at2759"/>
<dbReference type="Proteomes" id="UP000663823">
    <property type="component" value="Unassembled WGS sequence"/>
</dbReference>
<accession>A0A815SJG6</accession>
<keyword evidence="3" id="KW-0687">Ribonucleoprotein</keyword>
<comment type="caution">
    <text evidence="6">The sequence shown here is derived from an EMBL/GenBank/DDBJ whole genome shotgun (WGS) entry which is preliminary data.</text>
</comment>
<dbReference type="Proteomes" id="UP000663874">
    <property type="component" value="Unassembled WGS sequence"/>
</dbReference>
<dbReference type="EMBL" id="CAJNOH010006116">
    <property type="protein sequence ID" value="CAF1421731.1"/>
    <property type="molecule type" value="Genomic_DNA"/>
</dbReference>